<evidence type="ECO:0000256" key="3">
    <source>
        <dbReference type="ARBA" id="ARBA00022989"/>
    </source>
</evidence>
<evidence type="ECO:0000256" key="4">
    <source>
        <dbReference type="ARBA" id="ARBA00023136"/>
    </source>
</evidence>
<evidence type="ECO:0000256" key="1">
    <source>
        <dbReference type="ARBA" id="ARBA00004141"/>
    </source>
</evidence>
<sequence>MSVIEIVSGVALGNTLHLATPDWLIFLTSFGSVVLTFLAGAEVDPAGFRATWRASTLLGVLSFLAPVAGYVTPWQACHSPARTTSPTPPASPPPNSTNRPSPRYGDGHHRLPDAYAASSSMPFAKRSARGGSVL</sequence>
<evidence type="ECO:0000256" key="2">
    <source>
        <dbReference type="ARBA" id="ARBA00022692"/>
    </source>
</evidence>
<evidence type="ECO:0000256" key="6">
    <source>
        <dbReference type="SAM" id="Phobius"/>
    </source>
</evidence>
<comment type="subcellular location">
    <subcellularLocation>
        <location evidence="1">Membrane</location>
        <topology evidence="1">Multi-pass membrane protein</topology>
    </subcellularLocation>
</comment>
<dbReference type="Pfam" id="PF00999">
    <property type="entry name" value="Na_H_Exchanger"/>
    <property type="match status" value="1"/>
</dbReference>
<feature type="transmembrane region" description="Helical" evidence="6">
    <location>
        <begin position="23"/>
        <end position="43"/>
    </location>
</feature>
<keyword evidence="9" id="KW-1185">Reference proteome</keyword>
<dbReference type="EMBL" id="BAAAMU010000107">
    <property type="protein sequence ID" value="GAA1677021.1"/>
    <property type="molecule type" value="Genomic_DNA"/>
</dbReference>
<organism evidence="8 9">
    <name type="scientific">Nonomuraea maheshkhaliensis</name>
    <dbReference type="NCBI Taxonomy" id="419590"/>
    <lineage>
        <taxon>Bacteria</taxon>
        <taxon>Bacillati</taxon>
        <taxon>Actinomycetota</taxon>
        <taxon>Actinomycetes</taxon>
        <taxon>Streptosporangiales</taxon>
        <taxon>Streptosporangiaceae</taxon>
        <taxon>Nonomuraea</taxon>
    </lineage>
</organism>
<gene>
    <name evidence="8" type="ORF">GCM10009733_087420</name>
</gene>
<evidence type="ECO:0000313" key="9">
    <source>
        <dbReference type="Proteomes" id="UP001500064"/>
    </source>
</evidence>
<evidence type="ECO:0000256" key="5">
    <source>
        <dbReference type="SAM" id="MobiDB-lite"/>
    </source>
</evidence>
<dbReference type="Proteomes" id="UP001500064">
    <property type="component" value="Unassembled WGS sequence"/>
</dbReference>
<accession>A0ABP4SW09</accession>
<dbReference type="InterPro" id="IPR006153">
    <property type="entry name" value="Cation/H_exchanger_TM"/>
</dbReference>
<feature type="domain" description="Cation/H+ exchanger transmembrane" evidence="7">
    <location>
        <begin position="2"/>
        <end position="69"/>
    </location>
</feature>
<keyword evidence="3 6" id="KW-1133">Transmembrane helix</keyword>
<proteinExistence type="predicted"/>
<evidence type="ECO:0000259" key="7">
    <source>
        <dbReference type="Pfam" id="PF00999"/>
    </source>
</evidence>
<reference evidence="9" key="1">
    <citation type="journal article" date="2019" name="Int. J. Syst. Evol. Microbiol.">
        <title>The Global Catalogue of Microorganisms (GCM) 10K type strain sequencing project: providing services to taxonomists for standard genome sequencing and annotation.</title>
        <authorList>
            <consortium name="The Broad Institute Genomics Platform"/>
            <consortium name="The Broad Institute Genome Sequencing Center for Infectious Disease"/>
            <person name="Wu L."/>
            <person name="Ma J."/>
        </authorList>
    </citation>
    <scope>NUCLEOTIDE SEQUENCE [LARGE SCALE GENOMIC DNA]</scope>
    <source>
        <strain evidence="9">JCM 13929</strain>
    </source>
</reference>
<evidence type="ECO:0000313" key="8">
    <source>
        <dbReference type="EMBL" id="GAA1677021.1"/>
    </source>
</evidence>
<dbReference type="Gene3D" id="1.20.1530.20">
    <property type="match status" value="1"/>
</dbReference>
<dbReference type="InterPro" id="IPR038770">
    <property type="entry name" value="Na+/solute_symporter_sf"/>
</dbReference>
<feature type="region of interest" description="Disordered" evidence="5">
    <location>
        <begin position="78"/>
        <end position="134"/>
    </location>
</feature>
<keyword evidence="2 6" id="KW-0812">Transmembrane</keyword>
<keyword evidence="4 6" id="KW-0472">Membrane</keyword>
<name>A0ABP4SW09_9ACTN</name>
<comment type="caution">
    <text evidence="8">The sequence shown here is derived from an EMBL/GenBank/DDBJ whole genome shotgun (WGS) entry which is preliminary data.</text>
</comment>
<feature type="compositionally biased region" description="Pro residues" evidence="5">
    <location>
        <begin position="86"/>
        <end position="95"/>
    </location>
</feature>
<protein>
    <recommendedName>
        <fullName evidence="7">Cation/H+ exchanger transmembrane domain-containing protein</fullName>
    </recommendedName>
</protein>
<feature type="transmembrane region" description="Helical" evidence="6">
    <location>
        <begin position="55"/>
        <end position="76"/>
    </location>
</feature>